<evidence type="ECO:0000313" key="2">
    <source>
        <dbReference type="Proteomes" id="UP000828390"/>
    </source>
</evidence>
<dbReference type="EMBL" id="JAIWYP010000007">
    <property type="protein sequence ID" value="KAH3791296.1"/>
    <property type="molecule type" value="Genomic_DNA"/>
</dbReference>
<sequence length="123" mass="14385">MMAAKADLGTARCCTNGKCDESLRQLFYSPHTSWRLCRWKSVSGCNQLRIVSKCQAFIEALIVYSKRFVFGTAVHAAAFQRKIFWQRLVRLRSQPRQTFLTQYLCVLSLPTFLKEWKNFLRLV</sequence>
<reference evidence="1" key="2">
    <citation type="submission" date="2020-11" db="EMBL/GenBank/DDBJ databases">
        <authorList>
            <person name="McCartney M.A."/>
            <person name="Auch B."/>
            <person name="Kono T."/>
            <person name="Mallez S."/>
            <person name="Becker A."/>
            <person name="Gohl D.M."/>
            <person name="Silverstein K.A.T."/>
            <person name="Koren S."/>
            <person name="Bechman K.B."/>
            <person name="Herman A."/>
            <person name="Abrahante J.E."/>
            <person name="Garbe J."/>
        </authorList>
    </citation>
    <scope>NUCLEOTIDE SEQUENCE</scope>
    <source>
        <strain evidence="1">Duluth1</strain>
        <tissue evidence="1">Whole animal</tissue>
    </source>
</reference>
<gene>
    <name evidence="1" type="ORF">DPMN_144779</name>
</gene>
<dbReference type="AlphaFoldDB" id="A0A9D4F4P3"/>
<protein>
    <submittedName>
        <fullName evidence="1">Uncharacterized protein</fullName>
    </submittedName>
</protein>
<dbReference type="Proteomes" id="UP000828390">
    <property type="component" value="Unassembled WGS sequence"/>
</dbReference>
<proteinExistence type="predicted"/>
<name>A0A9D4F4P3_DREPO</name>
<comment type="caution">
    <text evidence="1">The sequence shown here is derived from an EMBL/GenBank/DDBJ whole genome shotgun (WGS) entry which is preliminary data.</text>
</comment>
<evidence type="ECO:0000313" key="1">
    <source>
        <dbReference type="EMBL" id="KAH3791296.1"/>
    </source>
</evidence>
<organism evidence="1 2">
    <name type="scientific">Dreissena polymorpha</name>
    <name type="common">Zebra mussel</name>
    <name type="synonym">Mytilus polymorpha</name>
    <dbReference type="NCBI Taxonomy" id="45954"/>
    <lineage>
        <taxon>Eukaryota</taxon>
        <taxon>Metazoa</taxon>
        <taxon>Spiralia</taxon>
        <taxon>Lophotrochozoa</taxon>
        <taxon>Mollusca</taxon>
        <taxon>Bivalvia</taxon>
        <taxon>Autobranchia</taxon>
        <taxon>Heteroconchia</taxon>
        <taxon>Euheterodonta</taxon>
        <taxon>Imparidentia</taxon>
        <taxon>Neoheterodontei</taxon>
        <taxon>Myida</taxon>
        <taxon>Dreissenoidea</taxon>
        <taxon>Dreissenidae</taxon>
        <taxon>Dreissena</taxon>
    </lineage>
</organism>
<accession>A0A9D4F4P3</accession>
<reference evidence="1" key="1">
    <citation type="journal article" date="2019" name="bioRxiv">
        <title>The Genome of the Zebra Mussel, Dreissena polymorpha: A Resource for Invasive Species Research.</title>
        <authorList>
            <person name="McCartney M.A."/>
            <person name="Auch B."/>
            <person name="Kono T."/>
            <person name="Mallez S."/>
            <person name="Zhang Y."/>
            <person name="Obille A."/>
            <person name="Becker A."/>
            <person name="Abrahante J.E."/>
            <person name="Garbe J."/>
            <person name="Badalamenti J.P."/>
            <person name="Herman A."/>
            <person name="Mangelson H."/>
            <person name="Liachko I."/>
            <person name="Sullivan S."/>
            <person name="Sone E.D."/>
            <person name="Koren S."/>
            <person name="Silverstein K.A.T."/>
            <person name="Beckman K.B."/>
            <person name="Gohl D.M."/>
        </authorList>
    </citation>
    <scope>NUCLEOTIDE SEQUENCE</scope>
    <source>
        <strain evidence="1">Duluth1</strain>
        <tissue evidence="1">Whole animal</tissue>
    </source>
</reference>
<keyword evidence="2" id="KW-1185">Reference proteome</keyword>